<dbReference type="InterPro" id="IPR036397">
    <property type="entry name" value="RNaseH_sf"/>
</dbReference>
<dbReference type="InterPro" id="IPR001584">
    <property type="entry name" value="Integrase_cat-core"/>
</dbReference>
<dbReference type="SUPFAM" id="SSF46689">
    <property type="entry name" value="Homeodomain-like"/>
    <property type="match status" value="1"/>
</dbReference>
<evidence type="ECO:0000313" key="2">
    <source>
        <dbReference type="EMBL" id="RDD63797.1"/>
    </source>
</evidence>
<name>A0A369TI50_9PROT</name>
<dbReference type="GO" id="GO:0003676">
    <property type="term" value="F:nucleic acid binding"/>
    <property type="evidence" value="ECO:0007669"/>
    <property type="project" value="InterPro"/>
</dbReference>
<sequence length="387" mass="44751">MGERVRFVARLLDGEQMAPLCRSFGISRKTGYKIFERYKLMGLAGLSDRSRRPYRQANKLPFQIESLIVAQKKEQPSWAAPKIREKLIRLYPDLQAPAISTVHAVLDRHRLVERRKGRRRRAQGTALAASRQPNDLWCADYKGEFMLADRRYCYPLTITDQESRFLIACEALGSTKEALAFPVFERAFREFGLPRAIRTDNGVPFASPNALYNLSRLSVWWLRLGIGIERIRPGHPQQNGRHERMHLTLKRETTKPAGENLLQQQERFDKFVRYFNADRPHQALGMALPAECYRSSPREYRGLPEIEYALHDKTVTVTECGRICLRRKKVNLSTVFAGQKVGIKQVDDRLWLASFMTYDLGYFDEESCRLEPIDNPFGPSLLPMSRE</sequence>
<comment type="caution">
    <text evidence="2">The sequence shown here is derived from an EMBL/GenBank/DDBJ whole genome shotgun (WGS) entry which is preliminary data.</text>
</comment>
<reference evidence="2 3" key="1">
    <citation type="submission" date="2018-07" db="EMBL/GenBank/DDBJ databases">
        <title>Venubactetium sediminum gen. nov., sp. nov., isolated from a marine solar saltern.</title>
        <authorList>
            <person name="Wang S."/>
        </authorList>
    </citation>
    <scope>NUCLEOTIDE SEQUENCE [LARGE SCALE GENOMIC DNA]</scope>
    <source>
        <strain evidence="2 3">WD2A32</strain>
    </source>
</reference>
<dbReference type="SUPFAM" id="SSF53098">
    <property type="entry name" value="Ribonuclease H-like"/>
    <property type="match status" value="1"/>
</dbReference>
<feature type="domain" description="Integrase catalytic" evidence="1">
    <location>
        <begin position="129"/>
        <end position="297"/>
    </location>
</feature>
<organism evidence="2 3">
    <name type="scientific">Ferruginivarius sediminum</name>
    <dbReference type="NCBI Taxonomy" id="2661937"/>
    <lineage>
        <taxon>Bacteria</taxon>
        <taxon>Pseudomonadati</taxon>
        <taxon>Pseudomonadota</taxon>
        <taxon>Alphaproteobacteria</taxon>
        <taxon>Rhodospirillales</taxon>
        <taxon>Rhodospirillaceae</taxon>
        <taxon>Ferruginivarius</taxon>
    </lineage>
</organism>
<keyword evidence="3" id="KW-1185">Reference proteome</keyword>
<proteinExistence type="predicted"/>
<dbReference type="Pfam" id="PF13683">
    <property type="entry name" value="rve_3"/>
    <property type="match status" value="1"/>
</dbReference>
<gene>
    <name evidence="2" type="ORF">DRB17_01085</name>
</gene>
<dbReference type="EMBL" id="QPMH01000001">
    <property type="protein sequence ID" value="RDD63797.1"/>
    <property type="molecule type" value="Genomic_DNA"/>
</dbReference>
<dbReference type="PANTHER" id="PTHR35004">
    <property type="entry name" value="TRANSPOSASE RV3428C-RELATED"/>
    <property type="match status" value="1"/>
</dbReference>
<dbReference type="InterPro" id="IPR012337">
    <property type="entry name" value="RNaseH-like_sf"/>
</dbReference>
<dbReference type="Proteomes" id="UP000253941">
    <property type="component" value="Unassembled WGS sequence"/>
</dbReference>
<evidence type="ECO:0000313" key="3">
    <source>
        <dbReference type="Proteomes" id="UP000253941"/>
    </source>
</evidence>
<protein>
    <submittedName>
        <fullName evidence="2">Transposase</fullName>
    </submittedName>
</protein>
<dbReference type="PANTHER" id="PTHR35004:SF6">
    <property type="entry name" value="TRANSPOSASE"/>
    <property type="match status" value="1"/>
</dbReference>
<dbReference type="InterPro" id="IPR009057">
    <property type="entry name" value="Homeodomain-like_sf"/>
</dbReference>
<dbReference type="PROSITE" id="PS50994">
    <property type="entry name" value="INTEGRASE"/>
    <property type="match status" value="1"/>
</dbReference>
<evidence type="ECO:0000259" key="1">
    <source>
        <dbReference type="PROSITE" id="PS50994"/>
    </source>
</evidence>
<dbReference type="AlphaFoldDB" id="A0A369TI50"/>
<dbReference type="Pfam" id="PF13565">
    <property type="entry name" value="HTH_32"/>
    <property type="match status" value="1"/>
</dbReference>
<dbReference type="Gene3D" id="3.30.420.10">
    <property type="entry name" value="Ribonuclease H-like superfamily/Ribonuclease H"/>
    <property type="match status" value="1"/>
</dbReference>
<accession>A0A369TI50</accession>
<dbReference type="GO" id="GO:0015074">
    <property type="term" value="P:DNA integration"/>
    <property type="evidence" value="ECO:0007669"/>
    <property type="project" value="InterPro"/>
</dbReference>